<keyword evidence="5" id="KW-0119">Carbohydrate metabolism</keyword>
<dbReference type="InterPro" id="IPR023296">
    <property type="entry name" value="Glyco_hydro_beta-prop_sf"/>
</dbReference>
<comment type="similarity">
    <text evidence="1 4">Belongs to the glycosyl hydrolase 32 family.</text>
</comment>
<dbReference type="InterPro" id="IPR013148">
    <property type="entry name" value="Glyco_hydro_32_N"/>
</dbReference>
<accession>A0ABU9GLL1</accession>
<dbReference type="SMART" id="SM00640">
    <property type="entry name" value="Glyco_32"/>
    <property type="match status" value="1"/>
</dbReference>
<evidence type="ECO:0000259" key="7">
    <source>
        <dbReference type="Pfam" id="PF08244"/>
    </source>
</evidence>
<dbReference type="EMBL" id="JBAKAZ010000002">
    <property type="protein sequence ID" value="MEL0628159.1"/>
    <property type="molecule type" value="Genomic_DNA"/>
</dbReference>
<feature type="domain" description="Glycosyl hydrolase family 32 C-terminal" evidence="7">
    <location>
        <begin position="440"/>
        <end position="540"/>
    </location>
</feature>
<dbReference type="PANTHER" id="PTHR43101:SF1">
    <property type="entry name" value="BETA-FRUCTOSIDASE"/>
    <property type="match status" value="1"/>
</dbReference>
<sequence length="562" mass="63447">MLLLEMIEECGGIGNVTRILSPDTRIIIEVQDTSLLPLTFSAQGDYHAVLKQVTYPKATVDCDNQGSDINNSHSGEPAVLSLKAQLLKVGKLIAEKQVKQAQAFIQPAICPHRPSWHISPPQGLLNDPNGFIYHQGQYHLFYQIYPFACVHKDKYWAHLTSKDLINWQWQSLPLTPSDYFDSHGVFSGHALSNGDELMLFYTGNVRTEEQRDRHTTQCLATSTDAVHFTKQGPVIDTLPPGVTPHCRDPKIIRHQDRWLMLLGAQREDEIGRLAIYESQDLKQWTFIELCGDELGDYGYMWECPDFFTLNDQDFVVICPQGIEADAKSHTVPHHNRILKATLDERGSIKLSAPQVLDHGFDFYAPQSLQTIDGRRIMSAWMGLPDEINHPSSDNGWVHQLTALRQLSYENGQLIQQPIKELQGLRGEVVEIPASPRNFDLHSKAFELKVTMQWGSSLKLHQSEEGYCELRLDEESKVLYLDRSNTLIREGDTVRELPLSDTSTVQVHILSDNSSLELYINNGSAVMSARIFTPATATRLSCSDKVDIDACWMLNKPSAPFIN</sequence>
<comment type="caution">
    <text evidence="8">The sequence shown here is derived from an EMBL/GenBank/DDBJ whole genome shotgun (WGS) entry which is preliminary data.</text>
</comment>
<comment type="catalytic activity">
    <reaction evidence="4">
        <text>Hydrolysis of terminal non-reducing beta-D-fructofuranoside residues in beta-D-fructofuranosides.</text>
        <dbReference type="EC" id="3.2.1.26"/>
    </reaction>
</comment>
<evidence type="ECO:0000259" key="6">
    <source>
        <dbReference type="Pfam" id="PF00251"/>
    </source>
</evidence>
<dbReference type="Proteomes" id="UP001369082">
    <property type="component" value="Unassembled WGS sequence"/>
</dbReference>
<dbReference type="PROSITE" id="PS00609">
    <property type="entry name" value="GLYCOSYL_HYDROL_F32"/>
    <property type="match status" value="1"/>
</dbReference>
<keyword evidence="3 4" id="KW-0326">Glycosidase</keyword>
<dbReference type="Pfam" id="PF00251">
    <property type="entry name" value="Glyco_hydro_32N"/>
    <property type="match status" value="1"/>
</dbReference>
<comment type="pathway">
    <text evidence="5">Glycan biosynthesis; sucrose metabolism.</text>
</comment>
<comment type="subcellular location">
    <subcellularLocation>
        <location evidence="5">Cytoplasm</location>
    </subcellularLocation>
</comment>
<dbReference type="Gene3D" id="2.115.10.20">
    <property type="entry name" value="Glycosyl hydrolase domain, family 43"/>
    <property type="match status" value="1"/>
</dbReference>
<dbReference type="Pfam" id="PF08244">
    <property type="entry name" value="Glyco_hydro_32C"/>
    <property type="match status" value="1"/>
</dbReference>
<reference evidence="8 9" key="1">
    <citation type="submission" date="2024-02" db="EMBL/GenBank/DDBJ databases">
        <title>Bacteria isolated from the canopy kelp, Nereocystis luetkeana.</title>
        <authorList>
            <person name="Pfister C.A."/>
            <person name="Younker I.T."/>
            <person name="Light S.H."/>
        </authorList>
    </citation>
    <scope>NUCLEOTIDE SEQUENCE [LARGE SCALE GENOMIC DNA]</scope>
    <source>
        <strain evidence="8 9">TI.1.05</strain>
    </source>
</reference>
<organism evidence="8 9">
    <name type="scientific">Psychromonas aquatilis</name>
    <dbReference type="NCBI Taxonomy" id="2005072"/>
    <lineage>
        <taxon>Bacteria</taxon>
        <taxon>Pseudomonadati</taxon>
        <taxon>Pseudomonadota</taxon>
        <taxon>Gammaproteobacteria</taxon>
        <taxon>Alteromonadales</taxon>
        <taxon>Psychromonadaceae</taxon>
        <taxon>Psychromonas</taxon>
    </lineage>
</organism>
<dbReference type="InterPro" id="IPR006232">
    <property type="entry name" value="Suc6P_hydrolase"/>
</dbReference>
<evidence type="ECO:0000256" key="1">
    <source>
        <dbReference type="ARBA" id="ARBA00009902"/>
    </source>
</evidence>
<dbReference type="InterPro" id="IPR018053">
    <property type="entry name" value="Glyco_hydro_32_AS"/>
</dbReference>
<dbReference type="SUPFAM" id="SSF49899">
    <property type="entry name" value="Concanavalin A-like lectins/glucanases"/>
    <property type="match status" value="1"/>
</dbReference>
<keyword evidence="9" id="KW-1185">Reference proteome</keyword>
<dbReference type="CDD" id="cd18623">
    <property type="entry name" value="GH32_ScrB-like"/>
    <property type="match status" value="1"/>
</dbReference>
<evidence type="ECO:0000256" key="5">
    <source>
        <dbReference type="RuleBase" id="RU365015"/>
    </source>
</evidence>
<dbReference type="EC" id="3.2.1.26" evidence="4"/>
<feature type="domain" description="Glycosyl hydrolase family 32 N-terminal" evidence="6">
    <location>
        <begin position="117"/>
        <end position="417"/>
    </location>
</feature>
<protein>
    <recommendedName>
        <fullName evidence="4">Sucrose-6-phosphate hydrolase</fullName>
        <ecNumber evidence="4">3.2.1.26</ecNumber>
    </recommendedName>
    <alternativeName>
        <fullName evidence="5">Invertase</fullName>
    </alternativeName>
</protein>
<dbReference type="SUPFAM" id="SSF75005">
    <property type="entry name" value="Arabinanase/levansucrase/invertase"/>
    <property type="match status" value="1"/>
</dbReference>
<evidence type="ECO:0000313" key="8">
    <source>
        <dbReference type="EMBL" id="MEL0628159.1"/>
    </source>
</evidence>
<keyword evidence="2 4" id="KW-0378">Hydrolase</keyword>
<keyword evidence="5" id="KW-0963">Cytoplasm</keyword>
<dbReference type="RefSeq" id="WP_341596104.1">
    <property type="nucleotide sequence ID" value="NZ_JBAKAZ010000002.1"/>
</dbReference>
<dbReference type="InterPro" id="IPR051214">
    <property type="entry name" value="GH32_Enzymes"/>
</dbReference>
<evidence type="ECO:0000256" key="2">
    <source>
        <dbReference type="ARBA" id="ARBA00022801"/>
    </source>
</evidence>
<dbReference type="InterPro" id="IPR013189">
    <property type="entry name" value="Glyco_hydro_32_C"/>
</dbReference>
<dbReference type="NCBIfam" id="TIGR01322">
    <property type="entry name" value="scrB_fam"/>
    <property type="match status" value="1"/>
</dbReference>
<dbReference type="InterPro" id="IPR001362">
    <property type="entry name" value="Glyco_hydro_32"/>
</dbReference>
<dbReference type="PANTHER" id="PTHR43101">
    <property type="entry name" value="BETA-FRUCTOSIDASE"/>
    <property type="match status" value="1"/>
</dbReference>
<evidence type="ECO:0000256" key="3">
    <source>
        <dbReference type="ARBA" id="ARBA00023295"/>
    </source>
</evidence>
<dbReference type="Gene3D" id="2.60.120.560">
    <property type="entry name" value="Exo-inulinase, domain 1"/>
    <property type="match status" value="1"/>
</dbReference>
<gene>
    <name evidence="8" type="ORF">V6256_00945</name>
</gene>
<comment type="function">
    <text evidence="5">Enables the bacterium to metabolize sucrose as a sole carbon source.</text>
</comment>
<evidence type="ECO:0000256" key="4">
    <source>
        <dbReference type="RuleBase" id="RU362110"/>
    </source>
</evidence>
<name>A0ABU9GLL1_9GAMM</name>
<dbReference type="InterPro" id="IPR013320">
    <property type="entry name" value="ConA-like_dom_sf"/>
</dbReference>
<dbReference type="GO" id="GO:0016787">
    <property type="term" value="F:hydrolase activity"/>
    <property type="evidence" value="ECO:0007669"/>
    <property type="project" value="UniProtKB-KW"/>
</dbReference>
<proteinExistence type="inferred from homology"/>
<evidence type="ECO:0000313" key="9">
    <source>
        <dbReference type="Proteomes" id="UP001369082"/>
    </source>
</evidence>